<dbReference type="AlphaFoldDB" id="A0A6A6QR24"/>
<keyword evidence="2" id="KW-1185">Reference proteome</keyword>
<organism evidence="1 2">
    <name type="scientific">Lophium mytilinum</name>
    <dbReference type="NCBI Taxonomy" id="390894"/>
    <lineage>
        <taxon>Eukaryota</taxon>
        <taxon>Fungi</taxon>
        <taxon>Dikarya</taxon>
        <taxon>Ascomycota</taxon>
        <taxon>Pezizomycotina</taxon>
        <taxon>Dothideomycetes</taxon>
        <taxon>Pleosporomycetidae</taxon>
        <taxon>Mytilinidiales</taxon>
        <taxon>Mytilinidiaceae</taxon>
        <taxon>Lophium</taxon>
    </lineage>
</organism>
<evidence type="ECO:0000313" key="2">
    <source>
        <dbReference type="Proteomes" id="UP000799750"/>
    </source>
</evidence>
<proteinExistence type="predicted"/>
<reference evidence="1" key="1">
    <citation type="journal article" date="2020" name="Stud. Mycol.">
        <title>101 Dothideomycetes genomes: a test case for predicting lifestyles and emergence of pathogens.</title>
        <authorList>
            <person name="Haridas S."/>
            <person name="Albert R."/>
            <person name="Binder M."/>
            <person name="Bloem J."/>
            <person name="Labutti K."/>
            <person name="Salamov A."/>
            <person name="Andreopoulos B."/>
            <person name="Baker S."/>
            <person name="Barry K."/>
            <person name="Bills G."/>
            <person name="Bluhm B."/>
            <person name="Cannon C."/>
            <person name="Castanera R."/>
            <person name="Culley D."/>
            <person name="Daum C."/>
            <person name="Ezra D."/>
            <person name="Gonzalez J."/>
            <person name="Henrissat B."/>
            <person name="Kuo A."/>
            <person name="Liang C."/>
            <person name="Lipzen A."/>
            <person name="Lutzoni F."/>
            <person name="Magnuson J."/>
            <person name="Mondo S."/>
            <person name="Nolan M."/>
            <person name="Ohm R."/>
            <person name="Pangilinan J."/>
            <person name="Park H.-J."/>
            <person name="Ramirez L."/>
            <person name="Alfaro M."/>
            <person name="Sun H."/>
            <person name="Tritt A."/>
            <person name="Yoshinaga Y."/>
            <person name="Zwiers L.-H."/>
            <person name="Turgeon B."/>
            <person name="Goodwin S."/>
            <person name="Spatafora J."/>
            <person name="Crous P."/>
            <person name="Grigoriev I."/>
        </authorList>
    </citation>
    <scope>NUCLEOTIDE SEQUENCE</scope>
    <source>
        <strain evidence="1">CBS 269.34</strain>
    </source>
</reference>
<dbReference type="Proteomes" id="UP000799750">
    <property type="component" value="Unassembled WGS sequence"/>
</dbReference>
<gene>
    <name evidence="1" type="ORF">BU16DRAFT_40756</name>
</gene>
<sequence length="336" mass="36802">MVVCINSKLYHHRFYSLWTAAKPLHICAIPRYHRSNLSEHPRPNGMDDKSIEDIKNDIWVIKNDIGAMKNDIDAMKNDIGDIKSDIIATLVGIAENLQEAHTARAQGPVHPDQSFVSIPPLLHPVTSPPPVSFMPQSQALGLPTIDITQEDAAEHQNPPNAAEQGIDNMAIGRSAYIEEDGATPDDTENITLETPESHTDTSTGMTLLADPLGSPTVASARKSCIPAPSPAAQPISPAYQLCVRGGIIDNPDARALGPFCPNGGIEECHVYGCPMIHSDKDCRNQHCFQHPCTYRHSQGQRGYMCGWEVNCPWSFCAFQHIPGQRMSQGIRVHHDG</sequence>
<dbReference type="Gene3D" id="1.20.5.190">
    <property type="match status" value="1"/>
</dbReference>
<dbReference type="EMBL" id="MU004190">
    <property type="protein sequence ID" value="KAF2494460.1"/>
    <property type="molecule type" value="Genomic_DNA"/>
</dbReference>
<accession>A0A6A6QR24</accession>
<protein>
    <submittedName>
        <fullName evidence="1">Uncharacterized protein</fullName>
    </submittedName>
</protein>
<name>A0A6A6QR24_9PEZI</name>
<evidence type="ECO:0000313" key="1">
    <source>
        <dbReference type="EMBL" id="KAF2494460.1"/>
    </source>
</evidence>